<proteinExistence type="predicted"/>
<dbReference type="InterPro" id="IPR036278">
    <property type="entry name" value="Sialidase_sf"/>
</dbReference>
<dbReference type="InterPro" id="IPR011040">
    <property type="entry name" value="Sialidase"/>
</dbReference>
<dbReference type="EMBL" id="CASHTH010003476">
    <property type="protein sequence ID" value="CAI8045463.1"/>
    <property type="molecule type" value="Genomic_DNA"/>
</dbReference>
<dbReference type="PANTHER" id="PTHR43752">
    <property type="entry name" value="BNR/ASP-BOX REPEAT FAMILY PROTEIN"/>
    <property type="match status" value="1"/>
</dbReference>
<protein>
    <recommendedName>
        <fullName evidence="2">Sialidase domain-containing protein</fullName>
    </recommendedName>
</protein>
<dbReference type="SUPFAM" id="SSF50939">
    <property type="entry name" value="Sialidases"/>
    <property type="match status" value="1"/>
</dbReference>
<dbReference type="Gene3D" id="2.120.10.10">
    <property type="match status" value="1"/>
</dbReference>
<comment type="caution">
    <text evidence="3">The sequence shown here is derived from an EMBL/GenBank/DDBJ whole genome shotgun (WGS) entry which is preliminary data.</text>
</comment>
<name>A0AA35TCI6_GEOBA</name>
<reference evidence="3" key="1">
    <citation type="submission" date="2023-03" db="EMBL/GenBank/DDBJ databases">
        <authorList>
            <person name="Steffen K."/>
            <person name="Cardenas P."/>
        </authorList>
    </citation>
    <scope>NUCLEOTIDE SEQUENCE</scope>
</reference>
<keyword evidence="4" id="KW-1185">Reference proteome</keyword>
<sequence>MLSSVFLCLAVASLASSEFHPVFDGKVRKTADGRYEAYLVPPAAANHASFLELLPSGELLLAWFSGTAEGANNCSIVLARLPAGGDQWSNSSLVSRRPGYSNQNPVLFLDSTGQEVYLFHSQQPASSAESRWRPGSEEDKANIWMLQSFDMGLNWTTPLDVFTTDGSFDRNRIIYSLMGDWIFPIYYAVEEDKDQYSTMMISSDQRTWKPYPIPHSNYLIQPSVIRPHPSQPLLFAFLRDRQAQNIYTTSSTDDGYTWTEPSPTKLPNNNAAIQACVLSNGHVVLVYNPTTGPRVPLRVSLSEDGGLSWLHSRDLETNGTEFSYPSLLQTPDSFIHVSYTYNRQTIKYVKFMESWIMDGQD</sequence>
<evidence type="ECO:0000313" key="3">
    <source>
        <dbReference type="EMBL" id="CAI8045463.1"/>
    </source>
</evidence>
<dbReference type="Proteomes" id="UP001174909">
    <property type="component" value="Unassembled WGS sequence"/>
</dbReference>
<evidence type="ECO:0000259" key="2">
    <source>
        <dbReference type="Pfam" id="PF13088"/>
    </source>
</evidence>
<feature type="domain" description="Sialidase" evidence="2">
    <location>
        <begin position="57"/>
        <end position="337"/>
    </location>
</feature>
<evidence type="ECO:0000256" key="1">
    <source>
        <dbReference type="SAM" id="SignalP"/>
    </source>
</evidence>
<gene>
    <name evidence="3" type="ORF">GBAR_LOCUS25152</name>
</gene>
<dbReference type="CDD" id="cd15482">
    <property type="entry name" value="Sialidase_non-viral"/>
    <property type="match status" value="1"/>
</dbReference>
<feature type="chain" id="PRO_5041431506" description="Sialidase domain-containing protein" evidence="1">
    <location>
        <begin position="18"/>
        <end position="361"/>
    </location>
</feature>
<dbReference type="AlphaFoldDB" id="A0AA35TCI6"/>
<evidence type="ECO:0000313" key="4">
    <source>
        <dbReference type="Proteomes" id="UP001174909"/>
    </source>
</evidence>
<dbReference type="Pfam" id="PF13088">
    <property type="entry name" value="BNR_2"/>
    <property type="match status" value="1"/>
</dbReference>
<accession>A0AA35TCI6</accession>
<organism evidence="3 4">
    <name type="scientific">Geodia barretti</name>
    <name type="common">Barrett's horny sponge</name>
    <dbReference type="NCBI Taxonomy" id="519541"/>
    <lineage>
        <taxon>Eukaryota</taxon>
        <taxon>Metazoa</taxon>
        <taxon>Porifera</taxon>
        <taxon>Demospongiae</taxon>
        <taxon>Heteroscleromorpha</taxon>
        <taxon>Tetractinellida</taxon>
        <taxon>Astrophorina</taxon>
        <taxon>Geodiidae</taxon>
        <taxon>Geodia</taxon>
    </lineage>
</organism>
<dbReference type="PANTHER" id="PTHR43752:SF2">
    <property type="entry name" value="BNR_ASP-BOX REPEAT FAMILY PROTEIN"/>
    <property type="match status" value="1"/>
</dbReference>
<keyword evidence="1" id="KW-0732">Signal</keyword>
<feature type="signal peptide" evidence="1">
    <location>
        <begin position="1"/>
        <end position="17"/>
    </location>
</feature>